<keyword evidence="3" id="KW-1185">Reference proteome</keyword>
<organism evidence="2 3">
    <name type="scientific">Acorus gramineus</name>
    <name type="common">Dwarf sweet flag</name>
    <dbReference type="NCBI Taxonomy" id="55184"/>
    <lineage>
        <taxon>Eukaryota</taxon>
        <taxon>Viridiplantae</taxon>
        <taxon>Streptophyta</taxon>
        <taxon>Embryophyta</taxon>
        <taxon>Tracheophyta</taxon>
        <taxon>Spermatophyta</taxon>
        <taxon>Magnoliopsida</taxon>
        <taxon>Liliopsida</taxon>
        <taxon>Acoraceae</taxon>
        <taxon>Acorus</taxon>
    </lineage>
</organism>
<sequence>MAPLSLPLSSSLSVSNGDEEAVAAGASAAAAPLPPPDTWRSTSMGSTSSGRLFGGEELRH</sequence>
<comment type="caution">
    <text evidence="2">The sequence shown here is derived from an EMBL/GenBank/DDBJ whole genome shotgun (WGS) entry which is preliminary data.</text>
</comment>
<reference evidence="2" key="2">
    <citation type="submission" date="2023-06" db="EMBL/GenBank/DDBJ databases">
        <authorList>
            <person name="Ma L."/>
            <person name="Liu K.-W."/>
            <person name="Li Z."/>
            <person name="Hsiao Y.-Y."/>
            <person name="Qi Y."/>
            <person name="Fu T."/>
            <person name="Tang G."/>
            <person name="Zhang D."/>
            <person name="Sun W.-H."/>
            <person name="Liu D.-K."/>
            <person name="Li Y."/>
            <person name="Chen G.-Z."/>
            <person name="Liu X.-D."/>
            <person name="Liao X.-Y."/>
            <person name="Jiang Y.-T."/>
            <person name="Yu X."/>
            <person name="Hao Y."/>
            <person name="Huang J."/>
            <person name="Zhao X.-W."/>
            <person name="Ke S."/>
            <person name="Chen Y.-Y."/>
            <person name="Wu W.-L."/>
            <person name="Hsu J.-L."/>
            <person name="Lin Y.-F."/>
            <person name="Huang M.-D."/>
            <person name="Li C.-Y."/>
            <person name="Huang L."/>
            <person name="Wang Z.-W."/>
            <person name="Zhao X."/>
            <person name="Zhong W.-Y."/>
            <person name="Peng D.-H."/>
            <person name="Ahmad S."/>
            <person name="Lan S."/>
            <person name="Zhang J.-S."/>
            <person name="Tsai W.-C."/>
            <person name="Van De Peer Y."/>
            <person name="Liu Z.-J."/>
        </authorList>
    </citation>
    <scope>NUCLEOTIDE SEQUENCE</scope>
    <source>
        <strain evidence="2">SCP</strain>
        <tissue evidence="2">Leaves</tissue>
    </source>
</reference>
<evidence type="ECO:0000256" key="1">
    <source>
        <dbReference type="SAM" id="MobiDB-lite"/>
    </source>
</evidence>
<proteinExistence type="predicted"/>
<dbReference type="AlphaFoldDB" id="A0AAV9B7I4"/>
<feature type="compositionally biased region" description="Low complexity" evidence="1">
    <location>
        <begin position="22"/>
        <end position="31"/>
    </location>
</feature>
<feature type="compositionally biased region" description="Low complexity" evidence="1">
    <location>
        <begin position="40"/>
        <end position="51"/>
    </location>
</feature>
<evidence type="ECO:0000313" key="2">
    <source>
        <dbReference type="EMBL" id="KAK1272348.1"/>
    </source>
</evidence>
<feature type="compositionally biased region" description="Low complexity" evidence="1">
    <location>
        <begin position="1"/>
        <end position="13"/>
    </location>
</feature>
<name>A0AAV9B7I4_ACOGR</name>
<evidence type="ECO:0000313" key="3">
    <source>
        <dbReference type="Proteomes" id="UP001179952"/>
    </source>
</evidence>
<protein>
    <submittedName>
        <fullName evidence="2">Uncharacterized protein</fullName>
    </submittedName>
</protein>
<reference evidence="2" key="1">
    <citation type="journal article" date="2023" name="Nat. Commun.">
        <title>Diploid and tetraploid genomes of Acorus and the evolution of monocots.</title>
        <authorList>
            <person name="Ma L."/>
            <person name="Liu K.W."/>
            <person name="Li Z."/>
            <person name="Hsiao Y.Y."/>
            <person name="Qi Y."/>
            <person name="Fu T."/>
            <person name="Tang G.D."/>
            <person name="Zhang D."/>
            <person name="Sun W.H."/>
            <person name="Liu D.K."/>
            <person name="Li Y."/>
            <person name="Chen G.Z."/>
            <person name="Liu X.D."/>
            <person name="Liao X.Y."/>
            <person name="Jiang Y.T."/>
            <person name="Yu X."/>
            <person name="Hao Y."/>
            <person name="Huang J."/>
            <person name="Zhao X.W."/>
            <person name="Ke S."/>
            <person name="Chen Y.Y."/>
            <person name="Wu W.L."/>
            <person name="Hsu J.L."/>
            <person name="Lin Y.F."/>
            <person name="Huang M.D."/>
            <person name="Li C.Y."/>
            <person name="Huang L."/>
            <person name="Wang Z.W."/>
            <person name="Zhao X."/>
            <person name="Zhong W.Y."/>
            <person name="Peng D.H."/>
            <person name="Ahmad S."/>
            <person name="Lan S."/>
            <person name="Zhang J.S."/>
            <person name="Tsai W.C."/>
            <person name="Van de Peer Y."/>
            <person name="Liu Z.J."/>
        </authorList>
    </citation>
    <scope>NUCLEOTIDE SEQUENCE</scope>
    <source>
        <strain evidence="2">SCP</strain>
    </source>
</reference>
<accession>A0AAV9B7I4</accession>
<gene>
    <name evidence="2" type="ORF">QJS04_geneDACA005964</name>
</gene>
<dbReference type="EMBL" id="JAUJYN010000005">
    <property type="protein sequence ID" value="KAK1272348.1"/>
    <property type="molecule type" value="Genomic_DNA"/>
</dbReference>
<dbReference type="Proteomes" id="UP001179952">
    <property type="component" value="Unassembled WGS sequence"/>
</dbReference>
<feature type="region of interest" description="Disordered" evidence="1">
    <location>
        <begin position="1"/>
        <end position="60"/>
    </location>
</feature>